<sequence length="127" mass="14458">MKLSKFALILLLIITQSCVQETHTKTVTFKVDMNAVENVSNVGIRGNFTDNPWTETVPLTDTNSDGIYEGTFSQKTAHNQIQFKFVNQGGDYELKDTDNRIIEFEYKPETITYEAVFNNPEAKITKN</sequence>
<name>A0A842IVB5_9FLAO</name>
<dbReference type="AlphaFoldDB" id="A0A842IVB5"/>
<keyword evidence="3" id="KW-1185">Reference proteome</keyword>
<comment type="caution">
    <text evidence="2">The sequence shown here is derived from an EMBL/GenBank/DDBJ whole genome shotgun (WGS) entry which is preliminary data.</text>
</comment>
<feature type="signal peptide" evidence="1">
    <location>
        <begin position="1"/>
        <end position="19"/>
    </location>
</feature>
<dbReference type="InterPro" id="IPR013783">
    <property type="entry name" value="Ig-like_fold"/>
</dbReference>
<dbReference type="EMBL" id="JACLCP010000007">
    <property type="protein sequence ID" value="MBC2846755.1"/>
    <property type="molecule type" value="Genomic_DNA"/>
</dbReference>
<organism evidence="2 3">
    <name type="scientific">Winogradskyella flava</name>
    <dbReference type="NCBI Taxonomy" id="1884876"/>
    <lineage>
        <taxon>Bacteria</taxon>
        <taxon>Pseudomonadati</taxon>
        <taxon>Bacteroidota</taxon>
        <taxon>Flavobacteriia</taxon>
        <taxon>Flavobacteriales</taxon>
        <taxon>Flavobacteriaceae</taxon>
        <taxon>Winogradskyella</taxon>
    </lineage>
</organism>
<reference evidence="2" key="1">
    <citation type="submission" date="2020-08" db="EMBL/GenBank/DDBJ databases">
        <title>Winogradskyella ouciana sp. nov., isolated from the hadal seawater of the Mariana Trench.</title>
        <authorList>
            <person name="He X."/>
        </authorList>
    </citation>
    <scope>NUCLEOTIDE SEQUENCE [LARGE SCALE GENOMIC DNA]</scope>
    <source>
        <strain evidence="2">KCTC 52348</strain>
    </source>
</reference>
<dbReference type="PROSITE" id="PS51257">
    <property type="entry name" value="PROKAR_LIPOPROTEIN"/>
    <property type="match status" value="1"/>
</dbReference>
<accession>A0A842IVB5</accession>
<dbReference type="RefSeq" id="WP_185790465.1">
    <property type="nucleotide sequence ID" value="NZ_CANMIT010000003.1"/>
</dbReference>
<feature type="chain" id="PRO_5032728190" evidence="1">
    <location>
        <begin position="20"/>
        <end position="127"/>
    </location>
</feature>
<evidence type="ECO:0000256" key="1">
    <source>
        <dbReference type="SAM" id="SignalP"/>
    </source>
</evidence>
<gene>
    <name evidence="2" type="ORF">H7F21_16730</name>
</gene>
<evidence type="ECO:0000313" key="3">
    <source>
        <dbReference type="Proteomes" id="UP000533900"/>
    </source>
</evidence>
<dbReference type="Gene3D" id="2.60.40.10">
    <property type="entry name" value="Immunoglobulins"/>
    <property type="match status" value="1"/>
</dbReference>
<protein>
    <submittedName>
        <fullName evidence="2">Uncharacterized protein</fullName>
    </submittedName>
</protein>
<evidence type="ECO:0000313" key="2">
    <source>
        <dbReference type="EMBL" id="MBC2846755.1"/>
    </source>
</evidence>
<dbReference type="Proteomes" id="UP000533900">
    <property type="component" value="Unassembled WGS sequence"/>
</dbReference>
<keyword evidence="1" id="KW-0732">Signal</keyword>
<proteinExistence type="predicted"/>